<organism evidence="1 2">
    <name type="scientific">Romanomermis culicivorax</name>
    <name type="common">Nematode worm</name>
    <dbReference type="NCBI Taxonomy" id="13658"/>
    <lineage>
        <taxon>Eukaryota</taxon>
        <taxon>Metazoa</taxon>
        <taxon>Ecdysozoa</taxon>
        <taxon>Nematoda</taxon>
        <taxon>Enoplea</taxon>
        <taxon>Dorylaimia</taxon>
        <taxon>Mermithida</taxon>
        <taxon>Mermithoidea</taxon>
        <taxon>Mermithidae</taxon>
        <taxon>Romanomermis</taxon>
    </lineage>
</organism>
<protein>
    <submittedName>
        <fullName evidence="2">Uncharacterized protein</fullName>
    </submittedName>
</protein>
<reference evidence="2" key="1">
    <citation type="submission" date="2022-11" db="UniProtKB">
        <authorList>
            <consortium name="WormBaseParasite"/>
        </authorList>
    </citation>
    <scope>IDENTIFICATION</scope>
</reference>
<proteinExistence type="predicted"/>
<dbReference type="AlphaFoldDB" id="A0A915JJK2"/>
<evidence type="ECO:0000313" key="2">
    <source>
        <dbReference type="WBParaSite" id="nRc.2.0.1.t26241-RA"/>
    </source>
</evidence>
<keyword evidence="1" id="KW-1185">Reference proteome</keyword>
<sequence>QINNGGYIIAQDATLAQNNETGTGAGSSAGLDLRCQAAVRPTPPPNNERDDVRRTNRLRVLMKQNNRKTANMIDQKCRIIFPSELDIISYTSVVNFDKSQEFTDRKWCDTR</sequence>
<dbReference type="WBParaSite" id="nRc.2.0.1.t26241-RA">
    <property type="protein sequence ID" value="nRc.2.0.1.t26241-RA"/>
    <property type="gene ID" value="nRc.2.0.1.g26241"/>
</dbReference>
<evidence type="ECO:0000313" key="1">
    <source>
        <dbReference type="Proteomes" id="UP000887565"/>
    </source>
</evidence>
<accession>A0A915JJK2</accession>
<dbReference type="Proteomes" id="UP000887565">
    <property type="component" value="Unplaced"/>
</dbReference>
<name>A0A915JJK2_ROMCU</name>